<proteinExistence type="predicted"/>
<dbReference type="Proteomes" id="UP001320420">
    <property type="component" value="Unassembled WGS sequence"/>
</dbReference>
<gene>
    <name evidence="1" type="ORF">SLS62_003917</name>
</gene>
<accession>A0AAN9YQY6</accession>
<sequence length="74" mass="9093">MDMYYRGIVKQLDRMYVNGHVRRSRLPGYVFYFNAQNPQWFPPYFVWKINHEDGGRHVVLEPHRVFRHHLGSIY</sequence>
<evidence type="ECO:0000313" key="2">
    <source>
        <dbReference type="Proteomes" id="UP001320420"/>
    </source>
</evidence>
<comment type="caution">
    <text evidence="1">The sequence shown here is derived from an EMBL/GenBank/DDBJ whole genome shotgun (WGS) entry which is preliminary data.</text>
</comment>
<reference evidence="1 2" key="1">
    <citation type="submission" date="2024-02" db="EMBL/GenBank/DDBJ databases">
        <title>De novo assembly and annotation of 12 fungi associated with fruit tree decline syndrome in Ontario, Canada.</title>
        <authorList>
            <person name="Sulman M."/>
            <person name="Ellouze W."/>
            <person name="Ilyukhin E."/>
        </authorList>
    </citation>
    <scope>NUCLEOTIDE SEQUENCE [LARGE SCALE GENOMIC DNA]</scope>
    <source>
        <strain evidence="1 2">M11/M66-122</strain>
    </source>
</reference>
<organism evidence="1 2">
    <name type="scientific">Diatrype stigma</name>
    <dbReference type="NCBI Taxonomy" id="117547"/>
    <lineage>
        <taxon>Eukaryota</taxon>
        <taxon>Fungi</taxon>
        <taxon>Dikarya</taxon>
        <taxon>Ascomycota</taxon>
        <taxon>Pezizomycotina</taxon>
        <taxon>Sordariomycetes</taxon>
        <taxon>Xylariomycetidae</taxon>
        <taxon>Xylariales</taxon>
        <taxon>Diatrypaceae</taxon>
        <taxon>Diatrype</taxon>
    </lineage>
</organism>
<keyword evidence="2" id="KW-1185">Reference proteome</keyword>
<dbReference type="AlphaFoldDB" id="A0AAN9YQY6"/>
<name>A0AAN9YQY6_9PEZI</name>
<protein>
    <submittedName>
        <fullName evidence="1">Uncharacterized protein</fullName>
    </submittedName>
</protein>
<evidence type="ECO:0000313" key="1">
    <source>
        <dbReference type="EMBL" id="KAK7754071.1"/>
    </source>
</evidence>
<dbReference type="EMBL" id="JAKJXP020000023">
    <property type="protein sequence ID" value="KAK7754071.1"/>
    <property type="molecule type" value="Genomic_DNA"/>
</dbReference>